<name>A0A5P9Q3L0_9ROSA</name>
<dbReference type="InterPro" id="IPR036638">
    <property type="entry name" value="HLH_DNA-bd_sf"/>
</dbReference>
<evidence type="ECO:0000256" key="6">
    <source>
        <dbReference type="SAM" id="MobiDB-lite"/>
    </source>
</evidence>
<dbReference type="GO" id="GO:0003700">
    <property type="term" value="F:DNA-binding transcription factor activity"/>
    <property type="evidence" value="ECO:0007669"/>
    <property type="project" value="InterPro"/>
</dbReference>
<evidence type="ECO:0000259" key="7">
    <source>
        <dbReference type="PROSITE" id="PS50888"/>
    </source>
</evidence>
<evidence type="ECO:0000256" key="2">
    <source>
        <dbReference type="ARBA" id="ARBA00023015"/>
    </source>
</evidence>
<organism evidence="8">
    <name type="scientific">Eriobotrya japonica</name>
    <dbReference type="NCBI Taxonomy" id="32224"/>
    <lineage>
        <taxon>Eukaryota</taxon>
        <taxon>Viridiplantae</taxon>
        <taxon>Streptophyta</taxon>
        <taxon>Embryophyta</taxon>
        <taxon>Tracheophyta</taxon>
        <taxon>Spermatophyta</taxon>
        <taxon>Magnoliopsida</taxon>
        <taxon>eudicotyledons</taxon>
        <taxon>Gunneridae</taxon>
        <taxon>Pentapetalae</taxon>
        <taxon>rosids</taxon>
        <taxon>fabids</taxon>
        <taxon>Rosales</taxon>
        <taxon>Rosaceae</taxon>
        <taxon>Amygdaloideae</taxon>
        <taxon>Maleae</taxon>
        <taxon>Eriobotrya</taxon>
    </lineage>
</organism>
<keyword evidence="3 8" id="KW-0238">DNA-binding</keyword>
<keyword evidence="5" id="KW-0539">Nucleus</keyword>
<dbReference type="PROSITE" id="PS50888">
    <property type="entry name" value="BHLH"/>
    <property type="match status" value="1"/>
</dbReference>
<dbReference type="GO" id="GO:0046983">
    <property type="term" value="F:protein dimerization activity"/>
    <property type="evidence" value="ECO:0007669"/>
    <property type="project" value="InterPro"/>
</dbReference>
<proteinExistence type="evidence at transcript level"/>
<feature type="compositionally biased region" description="Gly residues" evidence="6">
    <location>
        <begin position="57"/>
        <end position="67"/>
    </location>
</feature>
<dbReference type="Pfam" id="PF22754">
    <property type="entry name" value="bHLH-TF_ACT-like_plant"/>
    <property type="match status" value="1"/>
</dbReference>
<dbReference type="GO" id="GO:0009960">
    <property type="term" value="P:endosperm development"/>
    <property type="evidence" value="ECO:0007669"/>
    <property type="project" value="InterPro"/>
</dbReference>
<evidence type="ECO:0000256" key="5">
    <source>
        <dbReference type="ARBA" id="ARBA00023242"/>
    </source>
</evidence>
<feature type="domain" description="BHLH" evidence="7">
    <location>
        <begin position="69"/>
        <end position="119"/>
    </location>
</feature>
<dbReference type="InterPro" id="IPR054502">
    <property type="entry name" value="bHLH-TF_ACT-like_plant"/>
</dbReference>
<dbReference type="GO" id="GO:0005634">
    <property type="term" value="C:nucleus"/>
    <property type="evidence" value="ECO:0007669"/>
    <property type="project" value="UniProtKB-SubCell"/>
</dbReference>
<dbReference type="GO" id="GO:0003677">
    <property type="term" value="F:DNA binding"/>
    <property type="evidence" value="ECO:0007669"/>
    <property type="project" value="UniProtKB-KW"/>
</dbReference>
<dbReference type="SUPFAM" id="SSF47459">
    <property type="entry name" value="HLH, helix-loop-helix DNA-binding domain"/>
    <property type="match status" value="1"/>
</dbReference>
<dbReference type="CDD" id="cd11393">
    <property type="entry name" value="bHLH_AtbHLH_like"/>
    <property type="match status" value="1"/>
</dbReference>
<evidence type="ECO:0000313" key="8">
    <source>
        <dbReference type="EMBL" id="QFU95346.1"/>
    </source>
</evidence>
<keyword evidence="4" id="KW-0804">Transcription</keyword>
<dbReference type="CDD" id="cd02116">
    <property type="entry name" value="ACT"/>
    <property type="match status" value="1"/>
</dbReference>
<accession>A0A5P9Q3L0</accession>
<keyword evidence="2" id="KW-0805">Transcription regulation</keyword>
<protein>
    <submittedName>
        <fullName evidence="8">Basic helix-loop-helix DNA-binding superfamily protein 95</fullName>
    </submittedName>
</protein>
<dbReference type="InterPro" id="IPR044278">
    <property type="entry name" value="BHLH95-like"/>
</dbReference>
<dbReference type="PANTHER" id="PTHR46772">
    <property type="entry name" value="BHLH DOMAIN-CONTAINING PROTEIN"/>
    <property type="match status" value="1"/>
</dbReference>
<evidence type="ECO:0000256" key="3">
    <source>
        <dbReference type="ARBA" id="ARBA00023125"/>
    </source>
</evidence>
<reference evidence="8" key="1">
    <citation type="submission" date="2019-04" db="EMBL/GenBank/DDBJ databases">
        <title>Bioinformatics analysis of bHLH Transcription Factors in loquat and their in vivo responses to exogenous induction.</title>
        <authorList>
            <person name="Mao J."/>
            <person name="Qin Q."/>
        </authorList>
    </citation>
    <scope>NUCLEOTIDE SEQUENCE</scope>
    <source>
        <tissue evidence="8">Leaves</tissue>
    </source>
</reference>
<gene>
    <name evidence="8" type="primary">bHLH95</name>
</gene>
<dbReference type="Pfam" id="PF00010">
    <property type="entry name" value="HLH"/>
    <property type="match status" value="1"/>
</dbReference>
<comment type="subcellular location">
    <subcellularLocation>
        <location evidence="1">Nucleus</location>
    </subcellularLocation>
</comment>
<dbReference type="PANTHER" id="PTHR46772:SF2">
    <property type="entry name" value="BHLH DOMAIN-CONTAINING PROTEIN"/>
    <property type="match status" value="1"/>
</dbReference>
<evidence type="ECO:0000256" key="1">
    <source>
        <dbReference type="ARBA" id="ARBA00004123"/>
    </source>
</evidence>
<sequence>MSCLEKKSIWAFPNSRTCSGGGDELLKLENVSSSCPTPTNTVEKKEVVEIKESSDKAGGGPGGGSGGESDHGVHTWTERERRKKMRNMFSSLHALLPHLPAKADKSTIVDESIRYIKSLEHTLQTTQTQRLDKFSALPASYRELTCDTREAFLADHFHQGPQTSINLALPAALSPLPASFHTWFSPNVVINMSGNDAQISVCSPPKPGMLTTLFYILEKHKLDVLSAHISSDRCRCMYMIHAHVGGACDNFPEALSVEVTFKLAAGEMNLWLLSR</sequence>
<dbReference type="Gene3D" id="4.10.280.10">
    <property type="entry name" value="Helix-loop-helix DNA-binding domain"/>
    <property type="match status" value="1"/>
</dbReference>
<feature type="region of interest" description="Disordered" evidence="6">
    <location>
        <begin position="50"/>
        <end position="76"/>
    </location>
</feature>
<dbReference type="InterPro" id="IPR045239">
    <property type="entry name" value="bHLH95_bHLH"/>
</dbReference>
<dbReference type="InterPro" id="IPR011598">
    <property type="entry name" value="bHLH_dom"/>
</dbReference>
<dbReference type="EMBL" id="MK819253">
    <property type="protein sequence ID" value="QFU95346.1"/>
    <property type="molecule type" value="mRNA"/>
</dbReference>
<dbReference type="AlphaFoldDB" id="A0A5P9Q3L0"/>
<evidence type="ECO:0000256" key="4">
    <source>
        <dbReference type="ARBA" id="ARBA00023163"/>
    </source>
</evidence>
<dbReference type="SMART" id="SM00353">
    <property type="entry name" value="HLH"/>
    <property type="match status" value="1"/>
</dbReference>